<dbReference type="EMBL" id="LR215973">
    <property type="protein sequence ID" value="VFA98141.1"/>
    <property type="molecule type" value="Genomic_DNA"/>
</dbReference>
<evidence type="ECO:0000259" key="2">
    <source>
        <dbReference type="Pfam" id="PF20720"/>
    </source>
</evidence>
<sequence>MPQYDFSTLSSTDFEQLMRDVWNAAEGLGLQCFPEGRDGGIDLREVRADGWTIVGQCKHYRRSTRTALLRAAQEETQKHGYQVADEYLFATTFPVTASLIDEIASILEIPSKNVWGPNRINQALQDHPEIEKNNFKLWFPSTTLMEHFIHAGIHNRTRALLERVPDETKCWVQTPEFPAARAILERESVCIITGPPGAGKSCLASRLVLDAIDDGWAIICMSEGPRDAWNLCHPTAKQLFYFDDFLGETKLMPWAVDQAPDLRNFIAHVRRNPDTKRLIMTSRQQIVQQAVHAASDSLNELDRDPFLCTVTLDDLDLTTKIDILISHLTLSALSDTERDLARTDRRITRLAAHHSYNPRLISEVTKRLSGTDTADEALKNLQATFANPVLVWQTSYRSLSAAAQRTLLTLATLRPRPVELRSLRELAELMGNSAEWKATLKSVEPTWIRVVDSHTEKAATFANSSCRDYLIGLLDDEDCAEDYIDQIGRLEQLVNLAQEAGVIQTARTGIPADERAHLALALMRNSRALTSKIEVWTNEETSSATTSVATLNVYCDCVRALSALGPPTKIDWLLEHIRELLKAAENGLPVHESFALAAQLSDLCTMPEECSAIAEKLIESGLRTAATASDLRAYEALREDLRTAALEQIAHRRAEHVFREEWELLLSQPGDPHEAIEEGRALQAQAQWYGIELNLPELIDTLPQEESLNPESSW</sequence>
<protein>
    <submittedName>
        <fullName evidence="3">Uncharacterized protein</fullName>
    </submittedName>
</protein>
<dbReference type="RefSeq" id="WP_130916848.1">
    <property type="nucleotide sequence ID" value="NZ_LR215973.1"/>
</dbReference>
<dbReference type="AlphaFoldDB" id="A0A4U8VX80"/>
<organism evidence="3 4">
    <name type="scientific">Nocardia cyriacigeorgica</name>
    <dbReference type="NCBI Taxonomy" id="135487"/>
    <lineage>
        <taxon>Bacteria</taxon>
        <taxon>Bacillati</taxon>
        <taxon>Actinomycetota</taxon>
        <taxon>Actinomycetes</taxon>
        <taxon>Mycobacteriales</taxon>
        <taxon>Nocardiaceae</taxon>
        <taxon>Nocardia</taxon>
    </lineage>
</organism>
<dbReference type="InterPro" id="IPR007560">
    <property type="entry name" value="Restrct_endonuc_IV_Mrr"/>
</dbReference>
<dbReference type="Pfam" id="PF20720">
    <property type="entry name" value="nSTAND3"/>
    <property type="match status" value="1"/>
</dbReference>
<dbReference type="InterPro" id="IPR027417">
    <property type="entry name" value="P-loop_NTPase"/>
</dbReference>
<dbReference type="Pfam" id="PF04471">
    <property type="entry name" value="Mrr_cat"/>
    <property type="match status" value="1"/>
</dbReference>
<dbReference type="GO" id="GO:0004519">
    <property type="term" value="F:endonuclease activity"/>
    <property type="evidence" value="ECO:0007669"/>
    <property type="project" value="InterPro"/>
</dbReference>
<evidence type="ECO:0000259" key="1">
    <source>
        <dbReference type="Pfam" id="PF04471"/>
    </source>
</evidence>
<reference evidence="3 4" key="1">
    <citation type="submission" date="2019-02" db="EMBL/GenBank/DDBJ databases">
        <authorList>
            <consortium name="Pathogen Informatics"/>
        </authorList>
    </citation>
    <scope>NUCLEOTIDE SEQUENCE [LARGE SCALE GENOMIC DNA]</scope>
    <source>
        <strain evidence="3 4">3012STDY6756504</strain>
    </source>
</reference>
<dbReference type="Proteomes" id="UP000290439">
    <property type="component" value="Chromosome"/>
</dbReference>
<dbReference type="GO" id="GO:0003677">
    <property type="term" value="F:DNA binding"/>
    <property type="evidence" value="ECO:0007669"/>
    <property type="project" value="InterPro"/>
</dbReference>
<name>A0A4U8VX80_9NOCA</name>
<gene>
    <name evidence="3" type="ORF">NCTC10797_01906</name>
</gene>
<dbReference type="InterPro" id="IPR049050">
    <property type="entry name" value="nSTAND3"/>
</dbReference>
<proteinExistence type="predicted"/>
<dbReference type="GO" id="GO:0009307">
    <property type="term" value="P:DNA restriction-modification system"/>
    <property type="evidence" value="ECO:0007669"/>
    <property type="project" value="InterPro"/>
</dbReference>
<dbReference type="SUPFAM" id="SSF52540">
    <property type="entry name" value="P-loop containing nucleoside triphosphate hydrolases"/>
    <property type="match status" value="1"/>
</dbReference>
<evidence type="ECO:0000313" key="3">
    <source>
        <dbReference type="EMBL" id="VFA98141.1"/>
    </source>
</evidence>
<feature type="domain" description="Restriction endonuclease type IV Mrr" evidence="1">
    <location>
        <begin position="8"/>
        <end position="96"/>
    </location>
</feature>
<feature type="domain" description="Novel STAND NTPase 3" evidence="2">
    <location>
        <begin position="171"/>
        <end position="328"/>
    </location>
</feature>
<accession>A0A4U8VX80</accession>
<evidence type="ECO:0000313" key="4">
    <source>
        <dbReference type="Proteomes" id="UP000290439"/>
    </source>
</evidence>